<accession>R0K745</accession>
<dbReference type="STRING" id="671987.R0K745"/>
<evidence type="ECO:0000313" key="2">
    <source>
        <dbReference type="EMBL" id="EOA85359.1"/>
    </source>
</evidence>
<protein>
    <recommendedName>
        <fullName evidence="4">Phytanoyl-CoA dioxygenase family protein</fullName>
    </recommendedName>
</protein>
<dbReference type="SUPFAM" id="SSF51197">
    <property type="entry name" value="Clavaminate synthase-like"/>
    <property type="match status" value="1"/>
</dbReference>
<reference evidence="2 3" key="2">
    <citation type="journal article" date="2013" name="PLoS Genet.">
        <title>Comparative genome structure, secondary metabolite, and effector coding capacity across Cochliobolus pathogens.</title>
        <authorList>
            <person name="Condon B.J."/>
            <person name="Leng Y."/>
            <person name="Wu D."/>
            <person name="Bushley K.E."/>
            <person name="Ohm R.A."/>
            <person name="Otillar R."/>
            <person name="Martin J."/>
            <person name="Schackwitz W."/>
            <person name="Grimwood J."/>
            <person name="MohdZainudin N."/>
            <person name="Xue C."/>
            <person name="Wang R."/>
            <person name="Manning V.A."/>
            <person name="Dhillon B."/>
            <person name="Tu Z.J."/>
            <person name="Steffenson B.J."/>
            <person name="Salamov A."/>
            <person name="Sun H."/>
            <person name="Lowry S."/>
            <person name="LaButti K."/>
            <person name="Han J."/>
            <person name="Copeland A."/>
            <person name="Lindquist E."/>
            <person name="Barry K."/>
            <person name="Schmutz J."/>
            <person name="Baker S.E."/>
            <person name="Ciuffetti L.M."/>
            <person name="Grigoriev I.V."/>
            <person name="Zhong S."/>
            <person name="Turgeon B.G."/>
        </authorList>
    </citation>
    <scope>NUCLEOTIDE SEQUENCE [LARGE SCALE GENOMIC DNA]</scope>
    <source>
        <strain evidence="3">28A</strain>
    </source>
</reference>
<dbReference type="Proteomes" id="UP000016935">
    <property type="component" value="Unassembled WGS sequence"/>
</dbReference>
<dbReference type="EMBL" id="KB908703">
    <property type="protein sequence ID" value="EOA85359.1"/>
    <property type="molecule type" value="Genomic_DNA"/>
</dbReference>
<feature type="region of interest" description="Disordered" evidence="1">
    <location>
        <begin position="1"/>
        <end position="39"/>
    </location>
</feature>
<dbReference type="PANTHER" id="PTHR40470">
    <property type="entry name" value="PHYTANOYL-COA DIOXYGENASE FAMILY PROTEIN (AFU_ORTHOLOGUE AFUA_2G15850)"/>
    <property type="match status" value="1"/>
</dbReference>
<evidence type="ECO:0000256" key="1">
    <source>
        <dbReference type="SAM" id="MobiDB-lite"/>
    </source>
</evidence>
<dbReference type="eggNOG" id="ENOG502RXJG">
    <property type="taxonomic scope" value="Eukaryota"/>
</dbReference>
<dbReference type="AlphaFoldDB" id="R0K745"/>
<sequence length="327" mass="36913">MRRMFEHQPDKGGARETAKPPSHDLPASPNITSSSGDPYTAAREALDRDGFVVLSASLFPSFDLEALRAAASRITEATRSGKWPYMRTLPKQFPPWPQDPSDGIWGVQHLLHPSNPDHVIFAKSYFDRELLKYVAALIGCGQDDLTMELYNMLVRPDKDFSLRWHRDDIAATATAEEEMERLQKPGHHAQWNLALYDDSSLVLVPGSHKRARTDTERNADPYEPNMPDQITMKLKAGEVAFYNNNIFHRGVYDCTKERMTLHGSIGTTLSGSQRARNVLQHGVGKWAKEYDFEGFEPDVAKLAMKMRDNLVEMGKKSGEVGFFSKDE</sequence>
<dbReference type="GeneID" id="19401169"/>
<feature type="compositionally biased region" description="Basic and acidic residues" evidence="1">
    <location>
        <begin position="1"/>
        <end position="22"/>
    </location>
</feature>
<dbReference type="RefSeq" id="XP_008027770.1">
    <property type="nucleotide sequence ID" value="XM_008029579.1"/>
</dbReference>
<dbReference type="Gene3D" id="2.60.120.620">
    <property type="entry name" value="q2cbj1_9rhob like domain"/>
    <property type="match status" value="1"/>
</dbReference>
<reference evidence="2 3" key="1">
    <citation type="journal article" date="2012" name="PLoS Pathog.">
        <title>Diverse lifestyles and strategies of plant pathogenesis encoded in the genomes of eighteen Dothideomycetes fungi.</title>
        <authorList>
            <person name="Ohm R.A."/>
            <person name="Feau N."/>
            <person name="Henrissat B."/>
            <person name="Schoch C.L."/>
            <person name="Horwitz B.A."/>
            <person name="Barry K.W."/>
            <person name="Condon B.J."/>
            <person name="Copeland A.C."/>
            <person name="Dhillon B."/>
            <person name="Glaser F."/>
            <person name="Hesse C.N."/>
            <person name="Kosti I."/>
            <person name="LaButti K."/>
            <person name="Lindquist E.A."/>
            <person name="Lucas S."/>
            <person name="Salamov A.A."/>
            <person name="Bradshaw R.E."/>
            <person name="Ciuffetti L."/>
            <person name="Hamelin R.C."/>
            <person name="Kema G.H.J."/>
            <person name="Lawrence C."/>
            <person name="Scott J.A."/>
            <person name="Spatafora J.W."/>
            <person name="Turgeon B.G."/>
            <person name="de Wit P.J.G.M."/>
            <person name="Zhong S."/>
            <person name="Goodwin S.B."/>
            <person name="Grigoriev I.V."/>
        </authorList>
    </citation>
    <scope>NUCLEOTIDE SEQUENCE [LARGE SCALE GENOMIC DNA]</scope>
    <source>
        <strain evidence="3">28A</strain>
    </source>
</reference>
<keyword evidence="3" id="KW-1185">Reference proteome</keyword>
<evidence type="ECO:0008006" key="4">
    <source>
        <dbReference type="Google" id="ProtNLM"/>
    </source>
</evidence>
<dbReference type="OrthoDB" id="2106152at2759"/>
<name>R0K745_EXST2</name>
<dbReference type="HOGENOM" id="CLU_056749_0_0_1"/>
<proteinExistence type="predicted"/>
<evidence type="ECO:0000313" key="3">
    <source>
        <dbReference type="Proteomes" id="UP000016935"/>
    </source>
</evidence>
<dbReference type="InterPro" id="IPR008775">
    <property type="entry name" value="Phytyl_CoA_dOase-like"/>
</dbReference>
<dbReference type="Pfam" id="PF05721">
    <property type="entry name" value="PhyH"/>
    <property type="match status" value="1"/>
</dbReference>
<dbReference type="PANTHER" id="PTHR40470:SF1">
    <property type="entry name" value="PHYTANOYL-COA DIOXYGENASE FAMILY PROTEIN (AFU_ORTHOLOGUE AFUA_2G15850)"/>
    <property type="match status" value="1"/>
</dbReference>
<gene>
    <name evidence="2" type="ORF">SETTUDRAFT_172247</name>
</gene>
<organism evidence="2 3">
    <name type="scientific">Exserohilum turcicum (strain 28A)</name>
    <name type="common">Northern leaf blight fungus</name>
    <name type="synonym">Setosphaeria turcica</name>
    <dbReference type="NCBI Taxonomy" id="671987"/>
    <lineage>
        <taxon>Eukaryota</taxon>
        <taxon>Fungi</taxon>
        <taxon>Dikarya</taxon>
        <taxon>Ascomycota</taxon>
        <taxon>Pezizomycotina</taxon>
        <taxon>Dothideomycetes</taxon>
        <taxon>Pleosporomycetidae</taxon>
        <taxon>Pleosporales</taxon>
        <taxon>Pleosporineae</taxon>
        <taxon>Pleosporaceae</taxon>
        <taxon>Exserohilum</taxon>
    </lineage>
</organism>